<comment type="caution">
    <text evidence="2">The sequence shown here is derived from an EMBL/GenBank/DDBJ whole genome shotgun (WGS) entry which is preliminary data.</text>
</comment>
<dbReference type="EMBL" id="JAAOMP010000040">
    <property type="protein sequence ID" value="MBU2759522.1"/>
    <property type="molecule type" value="Genomic_DNA"/>
</dbReference>
<dbReference type="Gene3D" id="3.40.50.300">
    <property type="entry name" value="P-loop containing nucleotide triphosphate hydrolases"/>
    <property type="match status" value="1"/>
</dbReference>
<accession>A0ABS5ZWN7</accession>
<evidence type="ECO:0000313" key="2">
    <source>
        <dbReference type="EMBL" id="MBU2759522.1"/>
    </source>
</evidence>
<dbReference type="Proteomes" id="UP000755654">
    <property type="component" value="Unassembled WGS sequence"/>
</dbReference>
<evidence type="ECO:0000256" key="1">
    <source>
        <dbReference type="SAM" id="MobiDB-lite"/>
    </source>
</evidence>
<dbReference type="InterPro" id="IPR027417">
    <property type="entry name" value="P-loop_NTPase"/>
</dbReference>
<sequence length="453" mass="48528">MSRADGLPEPQPAVTIPTVDVAGVWDNPSPEPDFVWAKHIPRGHVCLLSGHGGSGKSTAALQLCVAVAIGLPLWGIPTTQGPVVFFSGEDAGPILRHRLAAICHDLNVDPHLLAQHLLALDATSEPVLYRELAEFGRHTLEPSPVFHRLAEILTEHQPVLCVVDNASDAYEANENDRAQVRAFVRGLASLGRQGSNPAIVLLTHTPKASVRGGGESYSGSTAWHNSARARLSLAPDGDDTSRVVLTLDKLNLAPMTAEPLRLTRTMGGVLVLDESTHDATGEPTEPPQTALLRVLGDFNRRGEHVSSEQSAHTNAWKLCRPEPGFPKRAFQVAGALFAALRQMERDGLIEKGTYRDRYRKERPEWLLTAKGWDAIGESAPSAPSAPSYDENAEDAVSLGSAPSAPSYGVGGMGGFLAHDEDANLPDSPMAEKTPCPRCDGEGCEFCQPEEASQ</sequence>
<gene>
    <name evidence="2" type="ORF">HAP95_04990</name>
</gene>
<dbReference type="RefSeq" id="WP_215883217.1">
    <property type="nucleotide sequence ID" value="NZ_JAAOMP010000040.1"/>
</dbReference>
<feature type="compositionally biased region" description="Low complexity" evidence="1">
    <location>
        <begin position="378"/>
        <end position="387"/>
    </location>
</feature>
<organism evidence="2 3">
    <name type="scientific">Acidithiobacillus sulfurivorans</name>
    <dbReference type="NCBI Taxonomy" id="1958756"/>
    <lineage>
        <taxon>Bacteria</taxon>
        <taxon>Pseudomonadati</taxon>
        <taxon>Pseudomonadota</taxon>
        <taxon>Acidithiobacillia</taxon>
        <taxon>Acidithiobacillales</taxon>
        <taxon>Acidithiobacillaceae</taxon>
        <taxon>Acidithiobacillus</taxon>
    </lineage>
</organism>
<reference evidence="2 3" key="1">
    <citation type="journal article" date="2021" name="ISME J.">
        <title>Genomic evolution of the class Acidithiobacillia: deep-branching Proteobacteria living in extreme acidic conditions.</title>
        <authorList>
            <person name="Moya-Beltran A."/>
            <person name="Beard S."/>
            <person name="Rojas-Villalobos C."/>
            <person name="Issotta F."/>
            <person name="Gallardo Y."/>
            <person name="Ulloa R."/>
            <person name="Giaveno A."/>
            <person name="Degli Esposti M."/>
            <person name="Johnson D.B."/>
            <person name="Quatrini R."/>
        </authorList>
    </citation>
    <scope>NUCLEOTIDE SEQUENCE [LARGE SCALE GENOMIC DNA]</scope>
    <source>
        <strain evidence="2 3">RW2</strain>
    </source>
</reference>
<evidence type="ECO:0000313" key="3">
    <source>
        <dbReference type="Proteomes" id="UP000755654"/>
    </source>
</evidence>
<protein>
    <submittedName>
        <fullName evidence="2">AAA family ATPase</fullName>
    </submittedName>
</protein>
<keyword evidence="3" id="KW-1185">Reference proteome</keyword>
<feature type="region of interest" description="Disordered" evidence="1">
    <location>
        <begin position="375"/>
        <end position="442"/>
    </location>
</feature>
<name>A0ABS5ZWN7_9PROT</name>
<dbReference type="Pfam" id="PF13481">
    <property type="entry name" value="AAA_25"/>
    <property type="match status" value="1"/>
</dbReference>
<dbReference type="SUPFAM" id="SSF52540">
    <property type="entry name" value="P-loop containing nucleoside triphosphate hydrolases"/>
    <property type="match status" value="1"/>
</dbReference>
<proteinExistence type="predicted"/>